<dbReference type="Proteomes" id="UP000030703">
    <property type="component" value="Unassembled WGS sequence"/>
</dbReference>
<dbReference type="AlphaFoldDB" id="W9Z5Z0"/>
<gene>
    <name evidence="1" type="ORF">FOMG_19554</name>
</gene>
<reference evidence="1" key="2">
    <citation type="submission" date="2014-02" db="EMBL/GenBank/DDBJ databases">
        <title>Annotation of the Genome Sequence of Fusarium oxysporum f. sp. melonis 26406.</title>
        <authorList>
            <consortium name="The Broad Institute Genomics Platform"/>
            <person name="Ma L.-J."/>
            <person name="Corby-Kistler H."/>
            <person name="Broz K."/>
            <person name="Gale L.R."/>
            <person name="Jonkers W."/>
            <person name="O'Donnell K."/>
            <person name="Ploetz R."/>
            <person name="Steinberg C."/>
            <person name="Schwartz D.C."/>
            <person name="VanEtten H."/>
            <person name="Zhou S."/>
            <person name="Young S.K."/>
            <person name="Zeng Q."/>
            <person name="Gargeya S."/>
            <person name="Fitzgerald M."/>
            <person name="Abouelleil A."/>
            <person name="Alvarado L."/>
            <person name="Chapman S.B."/>
            <person name="Gainer-Dewar J."/>
            <person name="Goldberg J."/>
            <person name="Griggs A."/>
            <person name="Gujja S."/>
            <person name="Hansen M."/>
            <person name="Howarth C."/>
            <person name="Imamovic A."/>
            <person name="Ireland A."/>
            <person name="Larimer J."/>
            <person name="McCowan C."/>
            <person name="Murphy C."/>
            <person name="Pearson M."/>
            <person name="Poon T.W."/>
            <person name="Priest M."/>
            <person name="Roberts A."/>
            <person name="Saif S."/>
            <person name="Shea T."/>
            <person name="Sykes S."/>
            <person name="Wortman J."/>
            <person name="Nusbaum C."/>
            <person name="Birren B."/>
        </authorList>
    </citation>
    <scope>NUCLEOTIDE SEQUENCE</scope>
    <source>
        <strain evidence="1">26406</strain>
    </source>
</reference>
<evidence type="ECO:0000313" key="1">
    <source>
        <dbReference type="EMBL" id="EXK23683.1"/>
    </source>
</evidence>
<dbReference type="HOGENOM" id="CLU_3299439_0_0_1"/>
<name>W9Z5Z0_FUSOX</name>
<accession>W9Z5Z0</accession>
<reference evidence="1" key="1">
    <citation type="submission" date="2012-04" db="EMBL/GenBank/DDBJ databases">
        <title>The Genome Sequence of Fusarium oxysporum melonis.</title>
        <authorList>
            <consortium name="The Broad Institute Genome Sequencing Platform"/>
            <person name="Ma L.-J."/>
            <person name="Gale L.R."/>
            <person name="Schwartz D.C."/>
            <person name="Zhou S."/>
            <person name="Corby-Kistler H."/>
            <person name="Young S.K."/>
            <person name="Zeng Q."/>
            <person name="Gargeya S."/>
            <person name="Fitzgerald M."/>
            <person name="Haas B."/>
            <person name="Abouelleil A."/>
            <person name="Alvarado L."/>
            <person name="Arachchi H.M."/>
            <person name="Berlin A."/>
            <person name="Brown A."/>
            <person name="Chapman S.B."/>
            <person name="Chen Z."/>
            <person name="Dunbar C."/>
            <person name="Freedman E."/>
            <person name="Gearin G."/>
            <person name="Goldberg J."/>
            <person name="Griggs A."/>
            <person name="Gujja S."/>
            <person name="Heiman D."/>
            <person name="Howarth C."/>
            <person name="Larson L."/>
            <person name="Lui A."/>
            <person name="MacDonald P.J.P."/>
            <person name="Montmayeur A."/>
            <person name="Murphy C."/>
            <person name="Neiman D."/>
            <person name="Pearson M."/>
            <person name="Priest M."/>
            <person name="Roberts A."/>
            <person name="Saif S."/>
            <person name="Shea T."/>
            <person name="Shenoy N."/>
            <person name="Sisk P."/>
            <person name="Stolte C."/>
            <person name="Sykes S."/>
            <person name="Wortman J."/>
            <person name="Nusbaum C."/>
            <person name="Birren B."/>
        </authorList>
    </citation>
    <scope>NUCLEOTIDE SEQUENCE</scope>
    <source>
        <strain evidence="1">26406</strain>
    </source>
</reference>
<protein>
    <submittedName>
        <fullName evidence="1">Uncharacterized protein</fullName>
    </submittedName>
</protein>
<dbReference type="EMBL" id="KI980635">
    <property type="protein sequence ID" value="EXK23683.1"/>
    <property type="molecule type" value="Genomic_DNA"/>
</dbReference>
<proteinExistence type="predicted"/>
<dbReference type="VEuPathDB" id="FungiDB:FOMG_19554"/>
<organism evidence="1">
    <name type="scientific">Fusarium oxysporum f. sp. melonis 26406</name>
    <dbReference type="NCBI Taxonomy" id="1089452"/>
    <lineage>
        <taxon>Eukaryota</taxon>
        <taxon>Fungi</taxon>
        <taxon>Dikarya</taxon>
        <taxon>Ascomycota</taxon>
        <taxon>Pezizomycotina</taxon>
        <taxon>Sordariomycetes</taxon>
        <taxon>Hypocreomycetidae</taxon>
        <taxon>Hypocreales</taxon>
        <taxon>Nectriaceae</taxon>
        <taxon>Fusarium</taxon>
        <taxon>Fusarium oxysporum species complex</taxon>
    </lineage>
</organism>
<sequence length="40" mass="4790">MGACKSFEISILSLLKQEIRHSRDHSLEIFDLLQFGRWKR</sequence>